<feature type="region of interest" description="Disordered" evidence="1">
    <location>
        <begin position="1"/>
        <end position="54"/>
    </location>
</feature>
<feature type="compositionally biased region" description="Low complexity" evidence="1">
    <location>
        <begin position="10"/>
        <end position="29"/>
    </location>
</feature>
<dbReference type="RefSeq" id="WP_239265155.1">
    <property type="nucleotide sequence ID" value="NZ_JAKRCV010000045.1"/>
</dbReference>
<comment type="caution">
    <text evidence="2">The sequence shown here is derived from an EMBL/GenBank/DDBJ whole genome shotgun (WGS) entry which is preliminary data.</text>
</comment>
<gene>
    <name evidence="2" type="ORF">MHL29_12875</name>
</gene>
<name>A0ABS9Q4H0_9MICO</name>
<dbReference type="EMBL" id="JAKRCV010000045">
    <property type="protein sequence ID" value="MCG7322771.1"/>
    <property type="molecule type" value="Genomic_DNA"/>
</dbReference>
<sequence>MGGLAACTGSPDAPTSPSAKPTTSTGSGSRTQMARAEAPTKVATPKAANTPPSQLFAPDNVFKLDVTKAPLDKDSAAMIKNLQGQITPHWGGIAGFNTDQYNASYYAVDNTTPKQDVAFYDCQNKGAAPPGILDGPAMFKQVPIPANAVPANGTDKSMSIYNRDTDQLWEFWVMERTKGAKPGWRACWGGRIDDVSTAPGYYDHPFGVAASGLAHVGYMVTIDEARKRQIDHAMGLVLISTGDPSRIWYPANRSDGNSTDPTAIPEGARVRLDPSVDVEKLQISPVAKAIARAAQKYGFIVVDTAGAVSVIAESGQRDKAATGTDPWPQVLGGQPNYKTLEGFPWDKVQVVQREYGKPAS</sequence>
<protein>
    <recommendedName>
        <fullName evidence="4">Phosphodiester glycosidase domain-containing protein</fullName>
    </recommendedName>
</protein>
<evidence type="ECO:0000256" key="1">
    <source>
        <dbReference type="SAM" id="MobiDB-lite"/>
    </source>
</evidence>
<accession>A0ABS9Q4H0</accession>
<evidence type="ECO:0000313" key="3">
    <source>
        <dbReference type="Proteomes" id="UP001521931"/>
    </source>
</evidence>
<organism evidence="2 3">
    <name type="scientific">Arsenicicoccus bolidensis</name>
    <dbReference type="NCBI Taxonomy" id="229480"/>
    <lineage>
        <taxon>Bacteria</taxon>
        <taxon>Bacillati</taxon>
        <taxon>Actinomycetota</taxon>
        <taxon>Actinomycetes</taxon>
        <taxon>Micrococcales</taxon>
        <taxon>Intrasporangiaceae</taxon>
        <taxon>Arsenicicoccus</taxon>
    </lineage>
</organism>
<dbReference type="Proteomes" id="UP001521931">
    <property type="component" value="Unassembled WGS sequence"/>
</dbReference>
<proteinExistence type="predicted"/>
<evidence type="ECO:0000313" key="2">
    <source>
        <dbReference type="EMBL" id="MCG7322771.1"/>
    </source>
</evidence>
<reference evidence="2 3" key="1">
    <citation type="submission" date="2022-02" db="EMBL/GenBank/DDBJ databases">
        <title>Uncovering new skin microbiome diversity through culturing and metagenomics.</title>
        <authorList>
            <person name="Conlan S."/>
            <person name="Deming C."/>
            <person name="Nisc Comparative Sequencing Program N."/>
            <person name="Segre J.A."/>
        </authorList>
    </citation>
    <scope>NUCLEOTIDE SEQUENCE [LARGE SCALE GENOMIC DNA]</scope>
    <source>
        <strain evidence="2 3">ACRQZ</strain>
    </source>
</reference>
<evidence type="ECO:0008006" key="4">
    <source>
        <dbReference type="Google" id="ProtNLM"/>
    </source>
</evidence>
<keyword evidence="3" id="KW-1185">Reference proteome</keyword>